<dbReference type="Proteomes" id="UP001596425">
    <property type="component" value="Unassembled WGS sequence"/>
</dbReference>
<feature type="compositionally biased region" description="Basic and acidic residues" evidence="1">
    <location>
        <begin position="68"/>
        <end position="80"/>
    </location>
</feature>
<feature type="region of interest" description="Disordered" evidence="1">
    <location>
        <begin position="33"/>
        <end position="52"/>
    </location>
</feature>
<feature type="signal peptide" evidence="2">
    <location>
        <begin position="1"/>
        <end position="18"/>
    </location>
</feature>
<feature type="region of interest" description="Disordered" evidence="1">
    <location>
        <begin position="65"/>
        <end position="115"/>
    </location>
</feature>
<keyword evidence="2" id="KW-0732">Signal</keyword>
<evidence type="ECO:0000259" key="3">
    <source>
        <dbReference type="Pfam" id="PF13511"/>
    </source>
</evidence>
<dbReference type="InterPro" id="IPR025392">
    <property type="entry name" value="DUF4124"/>
</dbReference>
<feature type="domain" description="DUF4124" evidence="3">
    <location>
        <begin position="11"/>
        <end position="56"/>
    </location>
</feature>
<comment type="caution">
    <text evidence="4">The sequence shown here is derived from an EMBL/GenBank/DDBJ whole genome shotgun (WGS) entry which is preliminary data.</text>
</comment>
<evidence type="ECO:0000313" key="5">
    <source>
        <dbReference type="Proteomes" id="UP001596425"/>
    </source>
</evidence>
<reference evidence="5" key="1">
    <citation type="journal article" date="2019" name="Int. J. Syst. Evol. Microbiol.">
        <title>The Global Catalogue of Microorganisms (GCM) 10K type strain sequencing project: providing services to taxonomists for standard genome sequencing and annotation.</title>
        <authorList>
            <consortium name="The Broad Institute Genomics Platform"/>
            <consortium name="The Broad Institute Genome Sequencing Center for Infectious Disease"/>
            <person name="Wu L."/>
            <person name="Ma J."/>
        </authorList>
    </citation>
    <scope>NUCLEOTIDE SEQUENCE [LARGE SCALE GENOMIC DNA]</scope>
    <source>
        <strain evidence="5">CGMCC 1.13718</strain>
    </source>
</reference>
<keyword evidence="5" id="KW-1185">Reference proteome</keyword>
<evidence type="ECO:0000313" key="4">
    <source>
        <dbReference type="EMBL" id="MFC6634584.1"/>
    </source>
</evidence>
<dbReference type="RefSeq" id="WP_193194472.1">
    <property type="nucleotide sequence ID" value="NZ_JACZFR010000060.1"/>
</dbReference>
<proteinExistence type="predicted"/>
<gene>
    <name evidence="4" type="ORF">ACFQBM_14925</name>
</gene>
<evidence type="ECO:0000256" key="1">
    <source>
        <dbReference type="SAM" id="MobiDB-lite"/>
    </source>
</evidence>
<feature type="compositionally biased region" description="Basic and acidic residues" evidence="1">
    <location>
        <begin position="39"/>
        <end position="52"/>
    </location>
</feature>
<accession>A0ABW1YT77</accession>
<sequence length="156" mass="17527">MRIALAILISTLALAAQADGIYKWEDENGVVHFGSQPPKKQDVEVVKKPKSERYKQWQAEQAALKAAQAKDEATSEERAVAAKPDPQPEPQQDQAASKAEQAVRAQRCRRAQSDLQELTTHSRVREVAADGAVRMLPEEERQERIARMQQLIRDNC</sequence>
<dbReference type="EMBL" id="JBHSVR010000001">
    <property type="protein sequence ID" value="MFC6634584.1"/>
    <property type="molecule type" value="Genomic_DNA"/>
</dbReference>
<feature type="chain" id="PRO_5047265301" evidence="2">
    <location>
        <begin position="19"/>
        <end position="156"/>
    </location>
</feature>
<name>A0ABW1YT77_9GAMM</name>
<organism evidence="4 5">
    <name type="scientific">Microbulbifer taiwanensis</name>
    <dbReference type="NCBI Taxonomy" id="986746"/>
    <lineage>
        <taxon>Bacteria</taxon>
        <taxon>Pseudomonadati</taxon>
        <taxon>Pseudomonadota</taxon>
        <taxon>Gammaproteobacteria</taxon>
        <taxon>Cellvibrionales</taxon>
        <taxon>Microbulbiferaceae</taxon>
        <taxon>Microbulbifer</taxon>
    </lineage>
</organism>
<protein>
    <submittedName>
        <fullName evidence="4">DUF4124 domain-containing protein</fullName>
    </submittedName>
</protein>
<feature type="compositionally biased region" description="Low complexity" evidence="1">
    <location>
        <begin position="90"/>
        <end position="105"/>
    </location>
</feature>
<evidence type="ECO:0000256" key="2">
    <source>
        <dbReference type="SAM" id="SignalP"/>
    </source>
</evidence>
<dbReference type="Pfam" id="PF13511">
    <property type="entry name" value="DUF4124"/>
    <property type="match status" value="1"/>
</dbReference>